<dbReference type="SUPFAM" id="SSF50129">
    <property type="entry name" value="GroES-like"/>
    <property type="match status" value="1"/>
</dbReference>
<dbReference type="InterPro" id="IPR013154">
    <property type="entry name" value="ADH-like_N"/>
</dbReference>
<dbReference type="InterPro" id="IPR001138">
    <property type="entry name" value="Zn2Cys6_DnaBD"/>
</dbReference>
<keyword evidence="4" id="KW-0238">DNA-binding</keyword>
<evidence type="ECO:0000256" key="4">
    <source>
        <dbReference type="ARBA" id="ARBA00023125"/>
    </source>
</evidence>
<keyword evidence="2" id="KW-0862">Zinc</keyword>
<dbReference type="AlphaFoldDB" id="A0A136J906"/>
<evidence type="ECO:0000313" key="10">
    <source>
        <dbReference type="Proteomes" id="UP000070501"/>
    </source>
</evidence>
<dbReference type="Pfam" id="PF00172">
    <property type="entry name" value="Zn_clus"/>
    <property type="match status" value="1"/>
</dbReference>
<dbReference type="OrthoDB" id="3598904at2759"/>
<evidence type="ECO:0000256" key="5">
    <source>
        <dbReference type="ARBA" id="ARBA00023163"/>
    </source>
</evidence>
<dbReference type="SMART" id="SM00066">
    <property type="entry name" value="GAL4"/>
    <property type="match status" value="1"/>
</dbReference>
<keyword evidence="6" id="KW-0539">Nucleus</keyword>
<keyword evidence="5" id="KW-0804">Transcription</keyword>
<dbReference type="Proteomes" id="UP000070501">
    <property type="component" value="Unassembled WGS sequence"/>
</dbReference>
<dbReference type="Gene3D" id="3.90.180.10">
    <property type="entry name" value="Medium-chain alcohol dehydrogenases, catalytic domain"/>
    <property type="match status" value="1"/>
</dbReference>
<feature type="compositionally biased region" description="Basic and acidic residues" evidence="7">
    <location>
        <begin position="698"/>
        <end position="708"/>
    </location>
</feature>
<keyword evidence="1" id="KW-0479">Metal-binding</keyword>
<feature type="region of interest" description="Disordered" evidence="7">
    <location>
        <begin position="697"/>
        <end position="733"/>
    </location>
</feature>
<dbReference type="PANTHER" id="PTHR36206">
    <property type="entry name" value="ASPERCRYPTIN BIOSYNTHESIS CLUSTER-SPECIFIC TRANSCRIPTION REGULATOR ATNN-RELATED"/>
    <property type="match status" value="1"/>
</dbReference>
<dbReference type="Pfam" id="PF08240">
    <property type="entry name" value="ADH_N"/>
    <property type="match status" value="1"/>
</dbReference>
<feature type="region of interest" description="Disordered" evidence="7">
    <location>
        <begin position="1"/>
        <end position="20"/>
    </location>
</feature>
<gene>
    <name evidence="9" type="ORF">Micbo1qcDRAFT_172560</name>
</gene>
<dbReference type="InterPro" id="IPR036864">
    <property type="entry name" value="Zn2-C6_fun-type_DNA-bd_sf"/>
</dbReference>
<evidence type="ECO:0000259" key="8">
    <source>
        <dbReference type="PROSITE" id="PS50048"/>
    </source>
</evidence>
<dbReference type="GO" id="GO:0008270">
    <property type="term" value="F:zinc ion binding"/>
    <property type="evidence" value="ECO:0007669"/>
    <property type="project" value="InterPro"/>
</dbReference>
<feature type="domain" description="Zn(2)-C6 fungal-type" evidence="8">
    <location>
        <begin position="51"/>
        <end position="79"/>
    </location>
</feature>
<dbReference type="GO" id="GO:0003677">
    <property type="term" value="F:DNA binding"/>
    <property type="evidence" value="ECO:0007669"/>
    <property type="project" value="UniProtKB-KW"/>
</dbReference>
<dbReference type="STRING" id="196109.A0A136J906"/>
<dbReference type="Gene3D" id="3.40.50.720">
    <property type="entry name" value="NAD(P)-binding Rossmann-like Domain"/>
    <property type="match status" value="1"/>
</dbReference>
<keyword evidence="10" id="KW-1185">Reference proteome</keyword>
<dbReference type="SUPFAM" id="SSF57701">
    <property type="entry name" value="Zn2/Cys6 DNA-binding domain"/>
    <property type="match status" value="1"/>
</dbReference>
<dbReference type="InterPro" id="IPR052360">
    <property type="entry name" value="Transcr_Regulatory_Proteins"/>
</dbReference>
<protein>
    <recommendedName>
        <fullName evidence="8">Zn(2)-C6 fungal-type domain-containing protein</fullName>
    </recommendedName>
</protein>
<organism evidence="9 10">
    <name type="scientific">Microdochium bolleyi</name>
    <dbReference type="NCBI Taxonomy" id="196109"/>
    <lineage>
        <taxon>Eukaryota</taxon>
        <taxon>Fungi</taxon>
        <taxon>Dikarya</taxon>
        <taxon>Ascomycota</taxon>
        <taxon>Pezizomycotina</taxon>
        <taxon>Sordariomycetes</taxon>
        <taxon>Xylariomycetidae</taxon>
        <taxon>Xylariales</taxon>
        <taxon>Microdochiaceae</taxon>
        <taxon>Microdochium</taxon>
    </lineage>
</organism>
<dbReference type="PROSITE" id="PS00463">
    <property type="entry name" value="ZN2_CY6_FUNGAL_1"/>
    <property type="match status" value="1"/>
</dbReference>
<evidence type="ECO:0000256" key="7">
    <source>
        <dbReference type="SAM" id="MobiDB-lite"/>
    </source>
</evidence>
<name>A0A136J906_9PEZI</name>
<accession>A0A136J906</accession>
<evidence type="ECO:0000256" key="3">
    <source>
        <dbReference type="ARBA" id="ARBA00023015"/>
    </source>
</evidence>
<dbReference type="GO" id="GO:0000981">
    <property type="term" value="F:DNA-binding transcription factor activity, RNA polymerase II-specific"/>
    <property type="evidence" value="ECO:0007669"/>
    <property type="project" value="InterPro"/>
</dbReference>
<proteinExistence type="predicted"/>
<evidence type="ECO:0000256" key="1">
    <source>
        <dbReference type="ARBA" id="ARBA00022723"/>
    </source>
</evidence>
<sequence length="733" mass="81516">MSGSTDSAAPQRRCERNACSQPSDLKNMINKFRIDPSSRMSRKSAPKARTGCITCKKRHTRCDEERPHCRKCLMRHGCCEGYQTADAESQSQLIASQISARTNSTTQMSFRPLDRCIFTSDREQRYFETWVRFSKVICGDGLSELCSNAITQLSFTDPAIREATLAIGCLRVALDDRPTGVLGSSAVGTPSYGEAIHRYAAALRKVVSSPLDKTTIRTVLLCCILFICFDILDGNRPAVHNHIFHGLRILQQFLRSVHPQANCTTHAPSPDPSTVDGFILQIFQRLTMISHSQLALHQQSLWQSTPSSPQQPISAMTRITGPFNNLADAARWLDAIYKSLLEATRAYRGDISGIAKDATWREQRVLLMKLLHAWDASSAGTLQKARMLRDDDPESFSHALMLRLQWIVAFTSVKASQCTDYENLVAVTAYFEEIVLLAEQLPRTDVRKTTPFTICSPVFALFHAERLLGTLEQTDGLWDNRAALALVKWGRELEAEYDLLFSNAAEAWATTRQRFIVFHEHEDKMTAGALRLREGRWVMVQDIISCDPYMRAHPASAVTCSARTASVRRVPKPVPAENEVLVRVQCVALNLVDSLYVAEPLGSTGRTVGSDWAGIILESNVSHLLRGTRVAGFLQGASSVNNRPGAFAEYLVCPPDLLWKVPDTMSMKAASTVSLCALTAAQGLFYRLQLPSPFPYAEPDRQTTRDLVQRQSTEGQPLGADCPFDEQPASGRR</sequence>
<dbReference type="PANTHER" id="PTHR36206:SF4">
    <property type="entry name" value="HYPOTHETICAL CONSERVED PROTEIN (EUROFUNG)-RELATED"/>
    <property type="match status" value="1"/>
</dbReference>
<dbReference type="CDD" id="cd00067">
    <property type="entry name" value="GAL4"/>
    <property type="match status" value="1"/>
</dbReference>
<dbReference type="EMBL" id="KQ964247">
    <property type="protein sequence ID" value="KXJ93650.1"/>
    <property type="molecule type" value="Genomic_DNA"/>
</dbReference>
<dbReference type="InParanoid" id="A0A136J906"/>
<dbReference type="PROSITE" id="PS50048">
    <property type="entry name" value="ZN2_CY6_FUNGAL_2"/>
    <property type="match status" value="1"/>
</dbReference>
<dbReference type="InterPro" id="IPR011032">
    <property type="entry name" value="GroES-like_sf"/>
</dbReference>
<evidence type="ECO:0000256" key="6">
    <source>
        <dbReference type="ARBA" id="ARBA00023242"/>
    </source>
</evidence>
<reference evidence="10" key="1">
    <citation type="submission" date="2016-02" db="EMBL/GenBank/DDBJ databases">
        <title>Draft genome sequence of Microdochium bolleyi, a fungal endophyte of beachgrass.</title>
        <authorList>
            <consortium name="DOE Joint Genome Institute"/>
            <person name="David A.S."/>
            <person name="May G."/>
            <person name="Haridas S."/>
            <person name="Lim J."/>
            <person name="Wang M."/>
            <person name="Labutti K."/>
            <person name="Lipzen A."/>
            <person name="Barry K."/>
            <person name="Grigoriev I.V."/>
        </authorList>
    </citation>
    <scope>NUCLEOTIDE SEQUENCE [LARGE SCALE GENOMIC DNA]</scope>
    <source>
        <strain evidence="10">J235TASD1</strain>
    </source>
</reference>
<keyword evidence="3" id="KW-0805">Transcription regulation</keyword>
<evidence type="ECO:0000256" key="2">
    <source>
        <dbReference type="ARBA" id="ARBA00022833"/>
    </source>
</evidence>
<evidence type="ECO:0000313" key="9">
    <source>
        <dbReference type="EMBL" id="KXJ93650.1"/>
    </source>
</evidence>